<evidence type="ECO:0000313" key="7">
    <source>
        <dbReference type="Proteomes" id="UP000677228"/>
    </source>
</evidence>
<dbReference type="EMBL" id="CAJNOK010006724">
    <property type="protein sequence ID" value="CAF1012587.1"/>
    <property type="molecule type" value="Genomic_DNA"/>
</dbReference>
<dbReference type="Pfam" id="PF13424">
    <property type="entry name" value="TPR_12"/>
    <property type="match status" value="2"/>
</dbReference>
<reference evidence="5" key="1">
    <citation type="submission" date="2021-02" db="EMBL/GenBank/DDBJ databases">
        <authorList>
            <person name="Nowell W R."/>
        </authorList>
    </citation>
    <scope>NUCLEOTIDE SEQUENCE</scope>
</reference>
<name>A0A8S2DNV1_9BILA</name>
<feature type="repeat" description="TPR" evidence="3">
    <location>
        <begin position="86"/>
        <end position="119"/>
    </location>
</feature>
<dbReference type="Gene3D" id="1.25.40.10">
    <property type="entry name" value="Tetratricopeptide repeat domain"/>
    <property type="match status" value="4"/>
</dbReference>
<dbReference type="SMART" id="SM00028">
    <property type="entry name" value="TPR"/>
    <property type="match status" value="9"/>
</dbReference>
<feature type="region of interest" description="Disordered" evidence="4">
    <location>
        <begin position="225"/>
        <end position="245"/>
    </location>
</feature>
<evidence type="ECO:0000256" key="2">
    <source>
        <dbReference type="ARBA" id="ARBA00022803"/>
    </source>
</evidence>
<dbReference type="Proteomes" id="UP000677228">
    <property type="component" value="Unassembled WGS sequence"/>
</dbReference>
<dbReference type="AlphaFoldDB" id="A0A8S2DNV1"/>
<protein>
    <submittedName>
        <fullName evidence="5">Uncharacterized protein</fullName>
    </submittedName>
</protein>
<evidence type="ECO:0000256" key="4">
    <source>
        <dbReference type="SAM" id="MobiDB-lite"/>
    </source>
</evidence>
<evidence type="ECO:0000313" key="6">
    <source>
        <dbReference type="EMBL" id="CAF3781501.1"/>
    </source>
</evidence>
<dbReference type="PROSITE" id="PS50005">
    <property type="entry name" value="TPR"/>
    <property type="match status" value="4"/>
</dbReference>
<proteinExistence type="predicted"/>
<dbReference type="SUPFAM" id="SSF56399">
    <property type="entry name" value="ADP-ribosylation"/>
    <property type="match status" value="1"/>
</dbReference>
<dbReference type="InterPro" id="IPR011990">
    <property type="entry name" value="TPR-like_helical_dom_sf"/>
</dbReference>
<dbReference type="PANTHER" id="PTHR45641:SF19">
    <property type="entry name" value="NEPHROCYSTIN-3"/>
    <property type="match status" value="1"/>
</dbReference>
<accession>A0A8S2DNV1</accession>
<sequence length="943" mass="109544">MALDLSQIGHILWTLTQYEQALDYHQRALAIREKCDPSSHFDIALDLLTIGIILYAQKKYNEALDFHQQALAIREKCYPSDYIYIAERLTSIGAILYAQRKYDEALDYHQRALAIREEYYPPSHPALGHNSIAISVILHKQGKNDKALEFSPEGLKFEEPHQSSSNFPTTQISTDLGNISHSQEKYNEIVDRHQEAITIQEKYYAPEQVFVAETLNNTVGSIQLDSQSQLSDDNDTDESKDPINLGNIPDFQPKCIIVWMDRRKDRLDPVETQISSNIDSFRLFYDDDECVKYLMGVTKRRVFLIRDKEPNLNFKVYRGQRMNAKDFQQLRSNRGGLISMNTFMSTTKDKELATRYAGFGEERPACESCLFEIEINPLMDINRIVFASIKDQSNFQEEAEILFSVGMILRIQSIEEKNGLWYIKLISDVIKDSPAKEFGLFDQAEFSFQLALNRIALSGDALPHYYLSLAYKSIGEAYFRNNNMSNALFYFEKALDLCLSDSHYFSLEVTIYYTWIGRVYWNNEDYSTALKYFKKVNEINEKIFPSNCHRNTHILYYIVELYVEIGDYNMAVEYYNKYNNAEHHDPHCIKDLSNGLLYTAIAMRHYRKSEWIIVMEYLQQAANIQKVFSPFHPTLGLTYNLIGNIYRSFKKDYALASMYHEKSDNIFNKPPTVNYDVGLLNSIQHNVAGDYSNLGDNIRLSEFVKNIVDNKMSSMKKLYNMAKTSDNQLLFLDTTGDTLTANTHALHDNGSESINQTNESLNTVSFIPSKTLYFSYFQLGEKYAIEQDFENALINFEKGIEEQQKFLPYEHPSFIPSYNVIASVLYQLKDYKRMLHYLEKVLHIHHSRHPVNHRQIFGTYHNMLEAYISLKDEQGAWKCSEVLLDLSFKYDYPETKMIQQIQDALMSKHPKSISKSEISAYPSYNEEKFNCYGFEDTALLRNS</sequence>
<dbReference type="SUPFAM" id="SSF48452">
    <property type="entry name" value="TPR-like"/>
    <property type="match status" value="4"/>
</dbReference>
<gene>
    <name evidence="5" type="ORF">OVA965_LOCUS15118</name>
    <name evidence="6" type="ORF">TMI583_LOCUS15125</name>
</gene>
<keyword evidence="2 3" id="KW-0802">TPR repeat</keyword>
<dbReference type="Pfam" id="PF13181">
    <property type="entry name" value="TPR_8"/>
    <property type="match status" value="3"/>
</dbReference>
<feature type="repeat" description="TPR" evidence="3">
    <location>
        <begin position="468"/>
        <end position="501"/>
    </location>
</feature>
<dbReference type="Gene3D" id="3.90.176.10">
    <property type="entry name" value="Toxin ADP-ribosyltransferase, Chain A, domain 1"/>
    <property type="match status" value="1"/>
</dbReference>
<dbReference type="InterPro" id="IPR019734">
    <property type="entry name" value="TPR_rpt"/>
</dbReference>
<dbReference type="EMBL" id="CAJOBA010006734">
    <property type="protein sequence ID" value="CAF3781501.1"/>
    <property type="molecule type" value="Genomic_DNA"/>
</dbReference>
<evidence type="ECO:0000256" key="3">
    <source>
        <dbReference type="PROSITE-ProRule" id="PRU00339"/>
    </source>
</evidence>
<dbReference type="PANTHER" id="PTHR45641">
    <property type="entry name" value="TETRATRICOPEPTIDE REPEAT PROTEIN (AFU_ORTHOLOGUE AFUA_6G03870)"/>
    <property type="match status" value="1"/>
</dbReference>
<organism evidence="5 7">
    <name type="scientific">Didymodactylos carnosus</name>
    <dbReference type="NCBI Taxonomy" id="1234261"/>
    <lineage>
        <taxon>Eukaryota</taxon>
        <taxon>Metazoa</taxon>
        <taxon>Spiralia</taxon>
        <taxon>Gnathifera</taxon>
        <taxon>Rotifera</taxon>
        <taxon>Eurotatoria</taxon>
        <taxon>Bdelloidea</taxon>
        <taxon>Philodinida</taxon>
        <taxon>Philodinidae</taxon>
        <taxon>Didymodactylos</taxon>
    </lineage>
</organism>
<comment type="caution">
    <text evidence="5">The sequence shown here is derived from an EMBL/GenBank/DDBJ whole genome shotgun (WGS) entry which is preliminary data.</text>
</comment>
<feature type="repeat" description="TPR" evidence="3">
    <location>
        <begin position="773"/>
        <end position="806"/>
    </location>
</feature>
<evidence type="ECO:0000256" key="1">
    <source>
        <dbReference type="ARBA" id="ARBA00022737"/>
    </source>
</evidence>
<feature type="repeat" description="TPR" evidence="3">
    <location>
        <begin position="510"/>
        <end position="543"/>
    </location>
</feature>
<keyword evidence="1" id="KW-0677">Repeat</keyword>
<dbReference type="Proteomes" id="UP000682733">
    <property type="component" value="Unassembled WGS sequence"/>
</dbReference>
<evidence type="ECO:0000313" key="5">
    <source>
        <dbReference type="EMBL" id="CAF1012587.1"/>
    </source>
</evidence>